<dbReference type="AlphaFoldDB" id="A0A1A9ZDL5"/>
<accession>A0A1A9ZDL5</accession>
<keyword evidence="2" id="KW-1185">Reference proteome</keyword>
<name>A0A1A9ZDL5_GLOPL</name>
<dbReference type="VEuPathDB" id="VectorBase:GPAI011438"/>
<proteinExistence type="predicted"/>
<sequence>MPAGIRNEREKERYTGRSQCFYNNEINAFTVTLTKFSTFHDYYILPYYLTAIPLLIDAANTRANTQHIYTDTIKNPYDNDDDDNDHSFRYALATKENNPSLFSANKN</sequence>
<reference evidence="2" key="1">
    <citation type="submission" date="2014-03" db="EMBL/GenBank/DDBJ databases">
        <authorList>
            <person name="Aksoy S."/>
            <person name="Warren W."/>
            <person name="Wilson R.K."/>
        </authorList>
    </citation>
    <scope>NUCLEOTIDE SEQUENCE [LARGE SCALE GENOMIC DNA]</scope>
    <source>
        <strain evidence="2">IAEA</strain>
    </source>
</reference>
<evidence type="ECO:0000313" key="1">
    <source>
        <dbReference type="EnsemblMetazoa" id="GPAI011438-PA"/>
    </source>
</evidence>
<reference evidence="1" key="2">
    <citation type="submission" date="2020-05" db="UniProtKB">
        <authorList>
            <consortium name="EnsemblMetazoa"/>
        </authorList>
    </citation>
    <scope>IDENTIFICATION</scope>
    <source>
        <strain evidence="1">IAEA</strain>
    </source>
</reference>
<organism evidence="1 2">
    <name type="scientific">Glossina pallidipes</name>
    <name type="common">Tsetse fly</name>
    <dbReference type="NCBI Taxonomy" id="7398"/>
    <lineage>
        <taxon>Eukaryota</taxon>
        <taxon>Metazoa</taxon>
        <taxon>Ecdysozoa</taxon>
        <taxon>Arthropoda</taxon>
        <taxon>Hexapoda</taxon>
        <taxon>Insecta</taxon>
        <taxon>Pterygota</taxon>
        <taxon>Neoptera</taxon>
        <taxon>Endopterygota</taxon>
        <taxon>Diptera</taxon>
        <taxon>Brachycera</taxon>
        <taxon>Muscomorpha</taxon>
        <taxon>Hippoboscoidea</taxon>
        <taxon>Glossinidae</taxon>
        <taxon>Glossina</taxon>
    </lineage>
</organism>
<evidence type="ECO:0000313" key="2">
    <source>
        <dbReference type="Proteomes" id="UP000092445"/>
    </source>
</evidence>
<dbReference type="EnsemblMetazoa" id="GPAI011438-RA">
    <property type="protein sequence ID" value="GPAI011438-PA"/>
    <property type="gene ID" value="GPAI011438"/>
</dbReference>
<protein>
    <submittedName>
        <fullName evidence="1">Uncharacterized protein</fullName>
    </submittedName>
</protein>
<dbReference type="Proteomes" id="UP000092445">
    <property type="component" value="Unassembled WGS sequence"/>
</dbReference>